<keyword evidence="4" id="KW-1185">Reference proteome</keyword>
<protein>
    <submittedName>
        <fullName evidence="3">T9SS type A sorting domain-containing protein</fullName>
    </submittedName>
</protein>
<dbReference type="Proteomes" id="UP001319080">
    <property type="component" value="Unassembled WGS sequence"/>
</dbReference>
<comment type="caution">
    <text evidence="3">The sequence shown here is derived from an EMBL/GenBank/DDBJ whole genome shotgun (WGS) entry which is preliminary data.</text>
</comment>
<feature type="chain" id="PRO_5043038179" evidence="1">
    <location>
        <begin position="20"/>
        <end position="1443"/>
    </location>
</feature>
<dbReference type="Pfam" id="PF18962">
    <property type="entry name" value="Por_Secre_tail"/>
    <property type="match status" value="1"/>
</dbReference>
<dbReference type="NCBIfam" id="TIGR04183">
    <property type="entry name" value="Por_Secre_tail"/>
    <property type="match status" value="1"/>
</dbReference>
<keyword evidence="1" id="KW-0732">Signal</keyword>
<dbReference type="EMBL" id="JAHESE010000013">
    <property type="protein sequence ID" value="MBT1709405.1"/>
    <property type="molecule type" value="Genomic_DNA"/>
</dbReference>
<dbReference type="RefSeq" id="WP_254084985.1">
    <property type="nucleotide sequence ID" value="NZ_JAHESE010000013.1"/>
</dbReference>
<evidence type="ECO:0000313" key="3">
    <source>
        <dbReference type="EMBL" id="MBT1709405.1"/>
    </source>
</evidence>
<sequence>MKRYLFVVFLLLLVGAAFSQTTPHVIKYKVGVRISGNSYYCGALTLQGTKIIIGGVTYSMPEGPAYNVMTYFENIPGPLPNTATIIWSGKYTCTGGQGGTRQYTVNVTLPNTAGCGGQTNYDQGVNTGQGMFCEVRMTPMELSQPVFSNTPQCLDQDIVCPVRIGGSGSYYLDAAIYDPATGISNIRNIGSMFLRWQDPPVTYQGDFIVNMKQALGANTDLYVNKQVVFRARLSGETLGCGGDFYFDGLPSAWSAPYAIYPGGPVVNGALVPIKPFCSALPNTGAITVPAVTGGTGSYNYSIVPLVRYDPAAGVTCAAPRIKVDNVEYCPGTSVTNPTGAGEAKTIIGLSAGLYQVIVENQGGGNPCYYTGYVTVPPPDPFTASASPNPLSVRGYHINCYGGDNGAITVTTTNGLAPYTFTINGTSGTSTASPYTFPSLTSATYTVSVKDANGCTTDNPLTGIFLSQPPGAISAAVDGYKDVTCFGGANGEVTLTVANVAQPLTYTLNGNAVTQSGGTVTEPLFQGLVAGQAYTFIVKDNLNCSSSVDPITLIQPTKIEVGSIDPTHVLCNGKPTGVLTVKNASGGVAPLRYSVNDVSYSANNAIGGLTAGTYTVTIQDANGCKVPQTQVEITQRPAIVFGTTTVTDQSCTEKIDGTITLAPSSGGTGALEYSIDGVVYKPQVASDLVVFDGLLGPKNYIVYTRDANACEVTKPAFVNIRPVITGLIQVAKPISCNGDADGALNLTPGGGTGALTFLWSSGETTEDISGKGDGTYFVTITDSKGCSKTFDRPLPPPGKLALAPVITEYHGAGVNCAGSTDGAIALTVNGGTEPFVYAWSNTATTKDVSNLPPGSYSVVVIDKHHCTVEATGLRVIEPAAVGVTVKMLTHILCYDGSTGAIELTPEGGVGDYEYSVDNTNWNAGPVVGGLKAADYTVQMRDANGCTTSVPAKLTQPGDITLLAKGKVDTSCGKANGSAEVEAEGGVADFLYTWYNTKNENVQIAQGATAYSLANGRYKAVATDGNGCQKNITVIIGDSDGPQITNTLLKELTCYESNDGAIGISIDGGLPPYAVLWDTKETTTDIVNVTGGEHGVEVRDARGCSNQEIYDVPFPAKLALDYTVTQPLCLGDENGNIAIVAFGGNSGGYSYLWDNNETGTLRSNLGAGDYNVTVTDPRGCLLGTPITVADPPLFVVDAGGDRTICVGQKLTIRAEEDNATYTWSSSEGFTSDQREVVLSQPAVYTLHVVTAKGCVAADNFALKTSNDLLQADFLMAAEAYRGDTVVVVDVSWPLPEGISWALPDEVIMLVEHEDYAEIVFKESGDFTVTLHTGLGECLDEYTKTITILGERPVEAGRGPASIVSDFRVFPNPSNGAFTIRATFREETSGTVRMLSFSGGVALINQEIHSATDFEFAASLRQIPAGLYFIVLEIGDEVRTQRVIIH</sequence>
<name>A0AAP2DY71_9BACT</name>
<reference evidence="3 4" key="1">
    <citation type="submission" date="2021-05" db="EMBL/GenBank/DDBJ databases">
        <title>A Polyphasic approach of four new species of the genus Ohtaekwangia: Ohtaekwangia histidinii sp. nov., Ohtaekwangia cretensis sp. nov., Ohtaekwangia indiensis sp. nov., Ohtaekwangia reichenbachii sp. nov. from diverse environment.</title>
        <authorList>
            <person name="Octaviana S."/>
        </authorList>
    </citation>
    <scope>NUCLEOTIDE SEQUENCE [LARGE SCALE GENOMIC DNA]</scope>
    <source>
        <strain evidence="3 4">PWU5</strain>
    </source>
</reference>
<gene>
    <name evidence="3" type="ORF">KK062_14275</name>
</gene>
<evidence type="ECO:0000256" key="1">
    <source>
        <dbReference type="SAM" id="SignalP"/>
    </source>
</evidence>
<dbReference type="InterPro" id="IPR025667">
    <property type="entry name" value="SprB_repeat"/>
</dbReference>
<dbReference type="Gene3D" id="2.60.40.740">
    <property type="match status" value="2"/>
</dbReference>
<feature type="signal peptide" evidence="1">
    <location>
        <begin position="1"/>
        <end position="19"/>
    </location>
</feature>
<accession>A0AAP2DY71</accession>
<feature type="domain" description="Secretion system C-terminal sorting" evidence="2">
    <location>
        <begin position="1366"/>
        <end position="1442"/>
    </location>
</feature>
<dbReference type="InterPro" id="IPR026444">
    <property type="entry name" value="Secre_tail"/>
</dbReference>
<organism evidence="3 4">
    <name type="scientific">Dawidia cretensis</name>
    <dbReference type="NCBI Taxonomy" id="2782350"/>
    <lineage>
        <taxon>Bacteria</taxon>
        <taxon>Pseudomonadati</taxon>
        <taxon>Bacteroidota</taxon>
        <taxon>Cytophagia</taxon>
        <taxon>Cytophagales</taxon>
        <taxon>Chryseotaleaceae</taxon>
        <taxon>Dawidia</taxon>
    </lineage>
</organism>
<evidence type="ECO:0000313" key="4">
    <source>
        <dbReference type="Proteomes" id="UP001319080"/>
    </source>
</evidence>
<evidence type="ECO:0000259" key="2">
    <source>
        <dbReference type="Pfam" id="PF18962"/>
    </source>
</evidence>
<proteinExistence type="predicted"/>
<dbReference type="Pfam" id="PF13573">
    <property type="entry name" value="SprB"/>
    <property type="match status" value="10"/>
</dbReference>